<accession>A0A8S9QJE1</accession>
<dbReference type="Proteomes" id="UP000712600">
    <property type="component" value="Unassembled WGS sequence"/>
</dbReference>
<proteinExistence type="predicted"/>
<evidence type="ECO:0000313" key="1">
    <source>
        <dbReference type="EMBL" id="KAF3538354.1"/>
    </source>
</evidence>
<dbReference type="EMBL" id="QGKX02001290">
    <property type="protein sequence ID" value="KAF3538354.1"/>
    <property type="molecule type" value="Genomic_DNA"/>
</dbReference>
<comment type="caution">
    <text evidence="1">The sequence shown here is derived from an EMBL/GenBank/DDBJ whole genome shotgun (WGS) entry which is preliminary data.</text>
</comment>
<gene>
    <name evidence="1" type="ORF">F2Q69_00019576</name>
</gene>
<organism evidence="1 2">
    <name type="scientific">Brassica cretica</name>
    <name type="common">Mustard</name>
    <dbReference type="NCBI Taxonomy" id="69181"/>
    <lineage>
        <taxon>Eukaryota</taxon>
        <taxon>Viridiplantae</taxon>
        <taxon>Streptophyta</taxon>
        <taxon>Embryophyta</taxon>
        <taxon>Tracheophyta</taxon>
        <taxon>Spermatophyta</taxon>
        <taxon>Magnoliopsida</taxon>
        <taxon>eudicotyledons</taxon>
        <taxon>Gunneridae</taxon>
        <taxon>Pentapetalae</taxon>
        <taxon>rosids</taxon>
        <taxon>malvids</taxon>
        <taxon>Brassicales</taxon>
        <taxon>Brassicaceae</taxon>
        <taxon>Brassiceae</taxon>
        <taxon>Brassica</taxon>
    </lineage>
</organism>
<sequence length="150" mass="16383">MEREGNPSPKAFLILDKLSLSSIRSQLTSRTAIARVPDQTRSVPARASACVRYCSFQLTFQLVPAHVPSSSSPSPKVFLILDKLSLSSIRSQLTSRTATARVPDQTCSVPARASARVRSSSFQLAFQLVPAHVPSSSRFSWWSGSTIFKT</sequence>
<name>A0A8S9QJE1_BRACR</name>
<dbReference type="AlphaFoldDB" id="A0A8S9QJE1"/>
<evidence type="ECO:0000313" key="2">
    <source>
        <dbReference type="Proteomes" id="UP000712600"/>
    </source>
</evidence>
<protein>
    <submittedName>
        <fullName evidence="1">Uncharacterized protein</fullName>
    </submittedName>
</protein>
<reference evidence="1" key="1">
    <citation type="submission" date="2019-12" db="EMBL/GenBank/DDBJ databases">
        <title>Genome sequencing and annotation of Brassica cretica.</title>
        <authorList>
            <person name="Studholme D.J."/>
            <person name="Sarris P."/>
        </authorList>
    </citation>
    <scope>NUCLEOTIDE SEQUENCE</scope>
    <source>
        <strain evidence="1">PFS-109/04</strain>
        <tissue evidence="1">Leaf</tissue>
    </source>
</reference>